<dbReference type="InterPro" id="IPR050319">
    <property type="entry name" value="ABC_transp_ATP-bind"/>
</dbReference>
<dbReference type="EMBL" id="QYUK01000011">
    <property type="protein sequence ID" value="RJF86338.1"/>
    <property type="molecule type" value="Genomic_DNA"/>
</dbReference>
<feature type="domain" description="ABC transporter" evidence="6">
    <location>
        <begin position="7"/>
        <end position="254"/>
    </location>
</feature>
<dbReference type="NCBIfam" id="TIGR01727">
    <property type="entry name" value="oligo_HPY"/>
    <property type="match status" value="1"/>
</dbReference>
<gene>
    <name evidence="7" type="ORF">D3874_04285</name>
</gene>
<comment type="similarity">
    <text evidence="2">Belongs to the ABC transporter superfamily.</text>
</comment>
<dbReference type="AlphaFoldDB" id="A0A418W8M0"/>
<evidence type="ECO:0000313" key="7">
    <source>
        <dbReference type="EMBL" id="RJF86338.1"/>
    </source>
</evidence>
<reference evidence="7 8" key="1">
    <citation type="submission" date="2018-09" db="EMBL/GenBank/DDBJ databases">
        <authorList>
            <person name="Zhu H."/>
        </authorList>
    </citation>
    <scope>NUCLEOTIDE SEQUENCE [LARGE SCALE GENOMIC DNA]</scope>
    <source>
        <strain evidence="7 8">K1W22B-8</strain>
    </source>
</reference>
<dbReference type="InterPro" id="IPR003439">
    <property type="entry name" value="ABC_transporter-like_ATP-bd"/>
</dbReference>
<name>A0A418W8M0_9PROT</name>
<evidence type="ECO:0000313" key="8">
    <source>
        <dbReference type="Proteomes" id="UP000284605"/>
    </source>
</evidence>
<dbReference type="InterPro" id="IPR017871">
    <property type="entry name" value="ABC_transporter-like_CS"/>
</dbReference>
<organism evidence="7 8">
    <name type="scientific">Oleomonas cavernae</name>
    <dbReference type="NCBI Taxonomy" id="2320859"/>
    <lineage>
        <taxon>Bacteria</taxon>
        <taxon>Pseudomonadati</taxon>
        <taxon>Pseudomonadota</taxon>
        <taxon>Alphaproteobacteria</taxon>
        <taxon>Acetobacterales</taxon>
        <taxon>Acetobacteraceae</taxon>
        <taxon>Oleomonas</taxon>
    </lineage>
</organism>
<dbReference type="Proteomes" id="UP000284605">
    <property type="component" value="Unassembled WGS sequence"/>
</dbReference>
<comment type="caution">
    <text evidence="7">The sequence shown here is derived from an EMBL/GenBank/DDBJ whole genome shotgun (WGS) entry which is preliminary data.</text>
</comment>
<evidence type="ECO:0000256" key="1">
    <source>
        <dbReference type="ARBA" id="ARBA00004417"/>
    </source>
</evidence>
<dbReference type="GO" id="GO:0015833">
    <property type="term" value="P:peptide transport"/>
    <property type="evidence" value="ECO:0007669"/>
    <property type="project" value="InterPro"/>
</dbReference>
<dbReference type="OrthoDB" id="9767950at2"/>
<evidence type="ECO:0000256" key="4">
    <source>
        <dbReference type="ARBA" id="ARBA00022741"/>
    </source>
</evidence>
<dbReference type="CDD" id="cd03257">
    <property type="entry name" value="ABC_NikE_OppD_transporters"/>
    <property type="match status" value="1"/>
</dbReference>
<dbReference type="PANTHER" id="PTHR43776">
    <property type="entry name" value="TRANSPORT ATP-BINDING PROTEIN"/>
    <property type="match status" value="1"/>
</dbReference>
<dbReference type="Gene3D" id="3.40.50.300">
    <property type="entry name" value="P-loop containing nucleotide triphosphate hydrolases"/>
    <property type="match status" value="1"/>
</dbReference>
<keyword evidence="4" id="KW-0547">Nucleotide-binding</keyword>
<accession>A0A418W8M0</accession>
<dbReference type="GO" id="GO:0005524">
    <property type="term" value="F:ATP binding"/>
    <property type="evidence" value="ECO:0007669"/>
    <property type="project" value="UniProtKB-KW"/>
</dbReference>
<evidence type="ECO:0000256" key="3">
    <source>
        <dbReference type="ARBA" id="ARBA00022448"/>
    </source>
</evidence>
<dbReference type="RefSeq" id="WP_119776947.1">
    <property type="nucleotide sequence ID" value="NZ_QYUK01000011.1"/>
</dbReference>
<sequence length="335" mass="36336">MTVAPLLEVKDLTVQHRNAGQLFNAVDGVSFTLARGETVGLVGESGCGKTTIARAVMGLYAAQGGQIAFDGADITRRSGLRARRRPLDIARRLQMVFQDPLLSLNPRATVGRILEEPLKVHGIRNRAERRAQVEELLVKVGLPASAAARLPHEFSGGQRQRIGIARALILLPELVVCDEPVSALDLSIQAQVLNLLNDLQIDLKLSYLFISHDLGVVRHMADRVIVMYLGQVVEEGPVDLLWDGARHPYTQALIASVPADPTGAGQARPKRLAAGDVPSPVDRPAGCAFNTRCPFRQARCLEAAPPLRQVASDHAVACHFAESHLPQRHQFDIAS</sequence>
<dbReference type="Pfam" id="PF00005">
    <property type="entry name" value="ABC_tran"/>
    <property type="match status" value="1"/>
</dbReference>
<dbReference type="InterPro" id="IPR013563">
    <property type="entry name" value="Oligopep_ABC_C"/>
</dbReference>
<protein>
    <submittedName>
        <fullName evidence="7">ATP-binding cassette domain-containing protein</fullName>
    </submittedName>
</protein>
<dbReference type="PROSITE" id="PS00211">
    <property type="entry name" value="ABC_TRANSPORTER_1"/>
    <property type="match status" value="1"/>
</dbReference>
<proteinExistence type="inferred from homology"/>
<dbReference type="GO" id="GO:0055085">
    <property type="term" value="P:transmembrane transport"/>
    <property type="evidence" value="ECO:0007669"/>
    <property type="project" value="UniProtKB-ARBA"/>
</dbReference>
<dbReference type="InterPro" id="IPR027417">
    <property type="entry name" value="P-loop_NTPase"/>
</dbReference>
<dbReference type="FunFam" id="3.40.50.300:FF:000016">
    <property type="entry name" value="Oligopeptide ABC transporter ATP-binding component"/>
    <property type="match status" value="1"/>
</dbReference>
<evidence type="ECO:0000259" key="6">
    <source>
        <dbReference type="PROSITE" id="PS50893"/>
    </source>
</evidence>
<dbReference type="Pfam" id="PF08352">
    <property type="entry name" value="oligo_HPY"/>
    <property type="match status" value="1"/>
</dbReference>
<evidence type="ECO:0000256" key="5">
    <source>
        <dbReference type="ARBA" id="ARBA00022840"/>
    </source>
</evidence>
<dbReference type="SUPFAM" id="SSF52540">
    <property type="entry name" value="P-loop containing nucleoside triphosphate hydrolases"/>
    <property type="match status" value="1"/>
</dbReference>
<keyword evidence="8" id="KW-1185">Reference proteome</keyword>
<keyword evidence="5 7" id="KW-0067">ATP-binding</keyword>
<dbReference type="GO" id="GO:0005886">
    <property type="term" value="C:plasma membrane"/>
    <property type="evidence" value="ECO:0007669"/>
    <property type="project" value="UniProtKB-SubCell"/>
</dbReference>
<dbReference type="SMART" id="SM00382">
    <property type="entry name" value="AAA"/>
    <property type="match status" value="1"/>
</dbReference>
<dbReference type="PROSITE" id="PS50893">
    <property type="entry name" value="ABC_TRANSPORTER_2"/>
    <property type="match status" value="1"/>
</dbReference>
<comment type="subcellular location">
    <subcellularLocation>
        <location evidence="1">Cell inner membrane</location>
        <topology evidence="1">Peripheral membrane protein</topology>
    </subcellularLocation>
</comment>
<dbReference type="PANTHER" id="PTHR43776:SF7">
    <property type="entry name" value="D,D-DIPEPTIDE TRANSPORT ATP-BINDING PROTEIN DDPF-RELATED"/>
    <property type="match status" value="1"/>
</dbReference>
<evidence type="ECO:0000256" key="2">
    <source>
        <dbReference type="ARBA" id="ARBA00005417"/>
    </source>
</evidence>
<dbReference type="GO" id="GO:0016887">
    <property type="term" value="F:ATP hydrolysis activity"/>
    <property type="evidence" value="ECO:0007669"/>
    <property type="project" value="InterPro"/>
</dbReference>
<keyword evidence="3" id="KW-0813">Transport</keyword>
<dbReference type="InterPro" id="IPR003593">
    <property type="entry name" value="AAA+_ATPase"/>
</dbReference>